<dbReference type="AlphaFoldDB" id="A0A8S1Y0W5"/>
<dbReference type="OrthoDB" id="312188at2759"/>
<evidence type="ECO:0000313" key="2">
    <source>
        <dbReference type="EMBL" id="CAD8206955.1"/>
    </source>
</evidence>
<keyword evidence="1" id="KW-0175">Coiled coil</keyword>
<dbReference type="EMBL" id="CAJJDP010000140">
    <property type="protein sequence ID" value="CAD8206955.1"/>
    <property type="molecule type" value="Genomic_DNA"/>
</dbReference>
<gene>
    <name evidence="2" type="ORF">POCTA_138.1.T1390127</name>
</gene>
<dbReference type="Proteomes" id="UP000683925">
    <property type="component" value="Unassembled WGS sequence"/>
</dbReference>
<comment type="caution">
    <text evidence="2">The sequence shown here is derived from an EMBL/GenBank/DDBJ whole genome shotgun (WGS) entry which is preliminary data.</text>
</comment>
<accession>A0A8S1Y0W5</accession>
<keyword evidence="3" id="KW-1185">Reference proteome</keyword>
<feature type="coiled-coil region" evidence="1">
    <location>
        <begin position="98"/>
        <end position="129"/>
    </location>
</feature>
<organism evidence="2 3">
    <name type="scientific">Paramecium octaurelia</name>
    <dbReference type="NCBI Taxonomy" id="43137"/>
    <lineage>
        <taxon>Eukaryota</taxon>
        <taxon>Sar</taxon>
        <taxon>Alveolata</taxon>
        <taxon>Ciliophora</taxon>
        <taxon>Intramacronucleata</taxon>
        <taxon>Oligohymenophorea</taxon>
        <taxon>Peniculida</taxon>
        <taxon>Parameciidae</taxon>
        <taxon>Paramecium</taxon>
    </lineage>
</organism>
<evidence type="ECO:0000313" key="3">
    <source>
        <dbReference type="Proteomes" id="UP000683925"/>
    </source>
</evidence>
<evidence type="ECO:0000256" key="1">
    <source>
        <dbReference type="SAM" id="Coils"/>
    </source>
</evidence>
<name>A0A8S1Y0W5_PAROT</name>
<reference evidence="2" key="1">
    <citation type="submission" date="2021-01" db="EMBL/GenBank/DDBJ databases">
        <authorList>
            <consortium name="Genoscope - CEA"/>
            <person name="William W."/>
        </authorList>
    </citation>
    <scope>NUCLEOTIDE SEQUENCE</scope>
</reference>
<proteinExistence type="predicted"/>
<sequence length="574" mass="68474">MNKCNTCQCKPGEYICIRPECVQIKDNRMVCYQCYWIKHKEHEPHRIQEVCQLTTEKCQRQIQFLEMIISKNQEESIQLDNFLENQKQIYNTWNDQQKKQIKVLIENENQKLQQKIKEAQQVLKLQNLDQMLNYCTISVDVQEQNYEKASQQSNFERQFQINEIETRINFIKGLNFSISELSNIFVDIPQVSIPRAQEKAQIQYKQCQTHYKPQKYLCIHKDCVIQKSNFPFYCEYCFINSHSKHDFMTYAKKYKAIKQEQDEKTQLITVEQEKLKQCMQQEFNKYYEAVQQQLKEKMNKYEKIKCNILSIKDRSIEQLKRLINFKFIENNINVSLLGKTIQGIKQEYQIEYKSFRQKMSIDLEREAREISSNCLKIDQQSEKEQVNINQLHYELQTKNEEVNNLNSKLKLNQKFISQNQNQLISLKNYYDGFKQKIEDLTKNVKERLNSSIYICNIEKQFLRAFDTDFKSIQTQIIQTETIMEGIINSYGQVYNNQGEQKQNALQIKQVQTLQSQQGQQQTQEMRSICYNIASNKQIIQTTQVSSVTMTRKVSQSIITPQLNGQHLMLQHNKR</sequence>
<dbReference type="OMA" id="KPQKYLC"/>
<protein>
    <submittedName>
        <fullName evidence="2">Uncharacterized protein</fullName>
    </submittedName>
</protein>